<dbReference type="STRING" id="1458985.BJP34_18605"/>
<gene>
    <name evidence="2" type="ORF">BJP34_18605</name>
</gene>
<dbReference type="EMBL" id="CP017599">
    <property type="protein sequence ID" value="AOX01182.1"/>
    <property type="molecule type" value="Genomic_DNA"/>
</dbReference>
<dbReference type="AlphaFoldDB" id="A0A1D8TU54"/>
<dbReference type="Pfam" id="PF14516">
    <property type="entry name" value="AAA_35"/>
    <property type="match status" value="1"/>
</dbReference>
<dbReference type="RefSeq" id="WP_070393629.1">
    <property type="nucleotide sequence ID" value="NZ_CP017599.1"/>
</dbReference>
<dbReference type="Proteomes" id="UP000177870">
    <property type="component" value="Chromosome"/>
</dbReference>
<reference evidence="3" key="1">
    <citation type="submission" date="2016-10" db="EMBL/GenBank/DDBJ databases">
        <title>Comparative genomics uncovers the prolific and rare metabolic potential of the cyanobacterial genus Moorea.</title>
        <authorList>
            <person name="Leao T."/>
            <person name="Castelao G."/>
            <person name="Korobeynikov A."/>
            <person name="Monroe E.A."/>
            <person name="Podell S."/>
            <person name="Glukhov E."/>
            <person name="Allen E."/>
            <person name="Gerwick W.H."/>
            <person name="Gerwick L."/>
        </authorList>
    </citation>
    <scope>NUCLEOTIDE SEQUENCE [LARGE SCALE GENOMIC DNA]</scope>
    <source>
        <strain evidence="3">PAL-8-15-08-1</strain>
    </source>
</reference>
<accession>A0A1D8TU54</accession>
<proteinExistence type="predicted"/>
<feature type="compositionally biased region" description="Gly residues" evidence="1">
    <location>
        <begin position="175"/>
        <end position="189"/>
    </location>
</feature>
<name>A0A1D8TU54_9CYAN</name>
<dbReference type="SUPFAM" id="SSF52540">
    <property type="entry name" value="P-loop containing nucleoside triphosphate hydrolases"/>
    <property type="match status" value="1"/>
</dbReference>
<evidence type="ECO:0000313" key="2">
    <source>
        <dbReference type="EMBL" id="AOX01182.1"/>
    </source>
</evidence>
<feature type="compositionally biased region" description="Gly residues" evidence="1">
    <location>
        <begin position="220"/>
        <end position="234"/>
    </location>
</feature>
<sequence>MLVDEFKLSDKFDEEAWFRETEHIAPLLGFGKFIESVLLETIPETIVIFLDEIDSIIKLGFKDDFFAFIRSCYNKRAENPAYNRLSFCLLGVATPADLIQDKQRTPFNIGRDIELTGFTFEEAKTPLLPGLVGKVDNPEQVLGEILTWTGGQPFLTQKLCKLMVDNALASPLLRGTGGGSHGSTSGGGSPLTPLNKGGTGVEGTSRGESNPVLASPLLRGTGGGSHGSNSGGGSIHSRSRLGSPLTPLNKLSIRQK</sequence>
<organism evidence="2 3">
    <name type="scientific">Moorena producens PAL-8-15-08-1</name>
    <dbReference type="NCBI Taxonomy" id="1458985"/>
    <lineage>
        <taxon>Bacteria</taxon>
        <taxon>Bacillati</taxon>
        <taxon>Cyanobacteriota</taxon>
        <taxon>Cyanophyceae</taxon>
        <taxon>Coleofasciculales</taxon>
        <taxon>Coleofasciculaceae</taxon>
        <taxon>Moorena</taxon>
    </lineage>
</organism>
<dbReference type="InterPro" id="IPR027417">
    <property type="entry name" value="P-loop_NTPase"/>
</dbReference>
<protein>
    <submittedName>
        <fullName evidence="2">Uncharacterized protein</fullName>
    </submittedName>
</protein>
<evidence type="ECO:0000313" key="3">
    <source>
        <dbReference type="Proteomes" id="UP000177870"/>
    </source>
</evidence>
<dbReference type="KEGG" id="mpro:BJP34_18605"/>
<feature type="region of interest" description="Disordered" evidence="1">
    <location>
        <begin position="175"/>
        <end position="256"/>
    </location>
</feature>
<evidence type="ECO:0000256" key="1">
    <source>
        <dbReference type="SAM" id="MobiDB-lite"/>
    </source>
</evidence>